<dbReference type="Proteomes" id="UP000005463">
    <property type="component" value="Unassembled WGS sequence"/>
</dbReference>
<proteinExistence type="predicted"/>
<evidence type="ECO:0000313" key="2">
    <source>
        <dbReference type="Proteomes" id="UP000005463"/>
    </source>
</evidence>
<name>B1FMD6_9BURK</name>
<comment type="caution">
    <text evidence="1">The sequence shown here is derived from an EMBL/GenBank/DDBJ whole genome shotgun (WGS) entry which is preliminary data.</text>
</comment>
<dbReference type="AlphaFoldDB" id="B1FMD6"/>
<reference evidence="1 2" key="1">
    <citation type="submission" date="2008-03" db="EMBL/GenBank/DDBJ databases">
        <title>Sequencing of the draft genome and assembly of Burkholderia ambifaria IOP40-10.</title>
        <authorList>
            <consortium name="US DOE Joint Genome Institute (JGI-PGF)"/>
            <person name="Copeland A."/>
            <person name="Lucas S."/>
            <person name="Lapidus A."/>
            <person name="Glavina del Rio T."/>
            <person name="Dalin E."/>
            <person name="Tice H."/>
            <person name="Bruce D."/>
            <person name="Goodwin L."/>
            <person name="Pitluck S."/>
            <person name="Larimer F."/>
            <person name="Land M.L."/>
            <person name="Hauser L."/>
            <person name="Tiedje J."/>
            <person name="Richardson P."/>
        </authorList>
    </citation>
    <scope>NUCLEOTIDE SEQUENCE [LARGE SCALE GENOMIC DNA]</scope>
    <source>
        <strain evidence="1 2">IOP40-10</strain>
    </source>
</reference>
<gene>
    <name evidence="1" type="ORF">BamIOP4010DRAFT_5197</name>
</gene>
<evidence type="ECO:0000313" key="1">
    <source>
        <dbReference type="EMBL" id="EDT01290.1"/>
    </source>
</evidence>
<organism evidence="1 2">
    <name type="scientific">Burkholderia ambifaria IOP40-10</name>
    <dbReference type="NCBI Taxonomy" id="396596"/>
    <lineage>
        <taxon>Bacteria</taxon>
        <taxon>Pseudomonadati</taxon>
        <taxon>Pseudomonadota</taxon>
        <taxon>Betaproteobacteria</taxon>
        <taxon>Burkholderiales</taxon>
        <taxon>Burkholderiaceae</taxon>
        <taxon>Burkholderia</taxon>
        <taxon>Burkholderia cepacia complex</taxon>
    </lineage>
</organism>
<dbReference type="EMBL" id="ABLC01000194">
    <property type="protein sequence ID" value="EDT01290.1"/>
    <property type="molecule type" value="Genomic_DNA"/>
</dbReference>
<accession>B1FMD6</accession>
<dbReference type="PATRIC" id="fig|396596.7.peg.2157"/>
<protein>
    <submittedName>
        <fullName evidence="1">Uncharacterized protein</fullName>
    </submittedName>
</protein>
<dbReference type="RefSeq" id="WP_006754343.1">
    <property type="nucleotide sequence ID" value="NZ_ABLC01000194.1"/>
</dbReference>
<sequence>MDQSYRRFHISATLSPLPGNRAIAIVDVTTEDSSRLADLGTGYFLQVRKWVEANDEILLSVVVDECKVAIDHYADNVDDA</sequence>